<dbReference type="AlphaFoldDB" id="A0A7X9RXX5"/>
<evidence type="ECO:0008006" key="4">
    <source>
        <dbReference type="Google" id="ProtNLM"/>
    </source>
</evidence>
<reference evidence="2 3" key="1">
    <citation type="submission" date="2020-04" db="EMBL/GenBank/DDBJ databases">
        <title>Flammeovirga sp. SR4, a novel species isolated from seawater.</title>
        <authorList>
            <person name="Wang X."/>
        </authorList>
    </citation>
    <scope>NUCLEOTIDE SEQUENCE [LARGE SCALE GENOMIC DNA]</scope>
    <source>
        <strain evidence="2 3">ATCC 23126</strain>
    </source>
</reference>
<protein>
    <recommendedName>
        <fullName evidence="4">Galactose oxidase</fullName>
    </recommendedName>
</protein>
<proteinExistence type="predicted"/>
<dbReference type="SUPFAM" id="SSF50965">
    <property type="entry name" value="Galactose oxidase, central domain"/>
    <property type="match status" value="1"/>
</dbReference>
<dbReference type="GO" id="GO:0003677">
    <property type="term" value="F:DNA binding"/>
    <property type="evidence" value="ECO:0007669"/>
    <property type="project" value="TreeGrafter"/>
</dbReference>
<dbReference type="InterPro" id="IPR011043">
    <property type="entry name" value="Gal_Oxase/kelch_b-propeller"/>
</dbReference>
<dbReference type="Gene3D" id="2.120.10.80">
    <property type="entry name" value="Kelch-type beta propeller"/>
    <property type="match status" value="1"/>
</dbReference>
<dbReference type="PANTHER" id="PTHR35807:SF1">
    <property type="entry name" value="TRANSCRIPTIONAL REGULATOR REDD"/>
    <property type="match status" value="1"/>
</dbReference>
<keyword evidence="1" id="KW-0812">Transmembrane</keyword>
<keyword evidence="1" id="KW-1133">Transmembrane helix</keyword>
<sequence length="877" mass="102065">MKQYLVTILYIILTPFWSFSQHSAGIKFKNHEVNLEERTSLVLLETAKVNAGDRMVLSTDILFNKSPKHYFGYILRMIDSNHRNIDIVFNFNNGVNYNFSLIYDHEITPIQFNLKDQQKQLNKWMKLVLEVDVNKNTITLSVGDQSKTAQFQEIKKFTNLKYYFGANNNPYFKVHDVAPVTIRNIQLQLDDTKLEWPLNEKEGTKVHCRQGEKYNGVVNNGIWLSELQSKWTKVEEREIDGMFFYFNETHSYYYFLKGDSLFKKYLHQKSPKFITKVEHSYLHHTKTKLLEKKNGDLIFYNQATDDLHLLDIKTKQMTKGDISFPMKRSNTKHASWINNEESAIVFFGGYGNFEYTNHLAVISLNNLSYEPLQFLGDTISPRYFPGVGKAKKGHQYIFGGYGSKSGKQIAHPENYYDLYDFDERTNTSKKIATWERTDESFIVSKNIVVDTVNNQFLALTYDNHVHKNQLKLKLFDINTQTSKDIANAIPFSFHDLKSTIEFKYDVDYQKLYAIILNEEGETSKLQLFTLDVTGGTFKNLVNEEVLTAHNNENNPLFYIVIGVLFLLVIFIIWKYFIGKGKKLQNQVPHETPVIKPTEDKKQVNQALTAKDEVVTKKVIAKEHKVKTEEETITLVGAETGVVNFFGGFRIIDIEGNDISNKFTPLIKQIFLMISLSQFLNGRGVTIEQLTEVFWNDMPLKKARNNRSVNIAKLKQLFKLVGNINLVKTGDFWKIEYDDTVSFPLFELKELLDRESTFDNLQKMTKILKNGKLLYGTDYPWMEEIMAQIVNSLIEKLYSYLTNSDLSLSPKEKLRVSDLILKYDALNEEAIHIKCQIYTSQGMHSMAKDTFGKFVQEYELLYNERFDYEYAEFIKSDY</sequence>
<comment type="caution">
    <text evidence="2">The sequence shown here is derived from an EMBL/GenBank/DDBJ whole genome shotgun (WGS) entry which is preliminary data.</text>
</comment>
<dbReference type="RefSeq" id="WP_169658861.1">
    <property type="nucleotide sequence ID" value="NZ_JABANE010000069.1"/>
</dbReference>
<accession>A0A7X9RXX5</accession>
<keyword evidence="1" id="KW-0472">Membrane</keyword>
<keyword evidence="3" id="KW-1185">Reference proteome</keyword>
<dbReference type="GO" id="GO:0006355">
    <property type="term" value="P:regulation of DNA-templated transcription"/>
    <property type="evidence" value="ECO:0007669"/>
    <property type="project" value="TreeGrafter"/>
</dbReference>
<evidence type="ECO:0000313" key="2">
    <source>
        <dbReference type="EMBL" id="NME70629.1"/>
    </source>
</evidence>
<feature type="transmembrane region" description="Helical" evidence="1">
    <location>
        <begin position="556"/>
        <end position="576"/>
    </location>
</feature>
<gene>
    <name evidence="2" type="ORF">HHU12_21815</name>
</gene>
<organism evidence="2 3">
    <name type="scientific">Flammeovirga aprica JL-4</name>
    <dbReference type="NCBI Taxonomy" id="694437"/>
    <lineage>
        <taxon>Bacteria</taxon>
        <taxon>Pseudomonadati</taxon>
        <taxon>Bacteroidota</taxon>
        <taxon>Cytophagia</taxon>
        <taxon>Cytophagales</taxon>
        <taxon>Flammeovirgaceae</taxon>
        <taxon>Flammeovirga</taxon>
    </lineage>
</organism>
<evidence type="ECO:0000313" key="3">
    <source>
        <dbReference type="Proteomes" id="UP000576082"/>
    </source>
</evidence>
<dbReference type="EMBL" id="JABANE010000069">
    <property type="protein sequence ID" value="NME70629.1"/>
    <property type="molecule type" value="Genomic_DNA"/>
</dbReference>
<dbReference type="InterPro" id="IPR051677">
    <property type="entry name" value="AfsR-DnrI-RedD_regulator"/>
</dbReference>
<dbReference type="InterPro" id="IPR015915">
    <property type="entry name" value="Kelch-typ_b-propeller"/>
</dbReference>
<name>A0A7X9RXX5_9BACT</name>
<evidence type="ECO:0000256" key="1">
    <source>
        <dbReference type="SAM" id="Phobius"/>
    </source>
</evidence>
<dbReference type="PANTHER" id="PTHR35807">
    <property type="entry name" value="TRANSCRIPTIONAL REGULATOR REDD-RELATED"/>
    <property type="match status" value="1"/>
</dbReference>
<dbReference type="Proteomes" id="UP000576082">
    <property type="component" value="Unassembled WGS sequence"/>
</dbReference>